<feature type="domain" description="Response regulatory" evidence="3">
    <location>
        <begin position="25"/>
        <end position="145"/>
    </location>
</feature>
<proteinExistence type="predicted"/>
<gene>
    <name evidence="4" type="ordered locus">MGMSRv2__2304</name>
</gene>
<dbReference type="KEGG" id="mgy:MGMSRv2__2304"/>
<feature type="modified residue" description="4-aspartylphosphate" evidence="1">
    <location>
        <position position="76"/>
    </location>
</feature>
<protein>
    <submittedName>
        <fullName evidence="4">Two-component response regulator</fullName>
    </submittedName>
</protein>
<name>V6F239_MAGGM</name>
<dbReference type="Pfam" id="PF00072">
    <property type="entry name" value="Response_reg"/>
    <property type="match status" value="1"/>
</dbReference>
<dbReference type="InterPro" id="IPR052048">
    <property type="entry name" value="ST_Response_Regulator"/>
</dbReference>
<feature type="compositionally biased region" description="Basic and acidic residues" evidence="2">
    <location>
        <begin position="150"/>
        <end position="171"/>
    </location>
</feature>
<dbReference type="InterPro" id="IPR001789">
    <property type="entry name" value="Sig_transdc_resp-reg_receiver"/>
</dbReference>
<dbReference type="STRING" id="1430440.MGMSRv2__2304"/>
<keyword evidence="5" id="KW-1185">Reference proteome</keyword>
<evidence type="ECO:0000256" key="2">
    <source>
        <dbReference type="SAM" id="MobiDB-lite"/>
    </source>
</evidence>
<feature type="region of interest" description="Disordered" evidence="2">
    <location>
        <begin position="149"/>
        <end position="171"/>
    </location>
</feature>
<dbReference type="Proteomes" id="UP000018922">
    <property type="component" value="Chromosome I"/>
</dbReference>
<sequence length="171" mass="18091">MSSGLGRLMGKALDNLAKFDSNNVCILVIDDDVTTRTLLKKLLAAMGAARIWEAADGIEGLQIAFGDLTPDLILCDLGMEPIDGLAVIGAIRATGKTHLSKVPLVVFTGSHEKAILDGALKAGATGVIPKPHTPRDLAKYLCGLVSRTKPSSDDLKEFRDAAKQDSDEPKP</sequence>
<evidence type="ECO:0000256" key="1">
    <source>
        <dbReference type="PROSITE-ProRule" id="PRU00169"/>
    </source>
</evidence>
<dbReference type="KEGG" id="mgry:MSR1_02800"/>
<dbReference type="Gene3D" id="3.40.50.2300">
    <property type="match status" value="1"/>
</dbReference>
<dbReference type="eggNOG" id="COG3706">
    <property type="taxonomic scope" value="Bacteria"/>
</dbReference>
<dbReference type="EMBL" id="HG794546">
    <property type="protein sequence ID" value="CDK99519.1"/>
    <property type="molecule type" value="Genomic_DNA"/>
</dbReference>
<reference evidence="4 5" key="1">
    <citation type="journal article" date="2014" name="Genome Announc.">
        <title>Complete genome sequence of Magnetospirillum gryphiswaldense MSR-1.</title>
        <authorList>
            <person name="Wang X."/>
            <person name="Wang Q."/>
            <person name="Zhang W."/>
            <person name="Wang Y."/>
            <person name="Li L."/>
            <person name="Wen T."/>
            <person name="Zhang T."/>
            <person name="Zhang Y."/>
            <person name="Xu J."/>
            <person name="Hu J."/>
            <person name="Li S."/>
            <person name="Liu L."/>
            <person name="Liu J."/>
            <person name="Jiang W."/>
            <person name="Tian J."/>
            <person name="Li Y."/>
            <person name="Schuler D."/>
            <person name="Wang L."/>
            <person name="Li J."/>
        </authorList>
    </citation>
    <scope>NUCLEOTIDE SEQUENCE [LARGE SCALE GENOMIC DNA]</scope>
    <source>
        <strain evidence="5">DSM 6361 / JCM 21280 / NBRC 15271 / MSR-1</strain>
    </source>
</reference>
<evidence type="ECO:0000259" key="3">
    <source>
        <dbReference type="PROSITE" id="PS50110"/>
    </source>
</evidence>
<dbReference type="InterPro" id="IPR011006">
    <property type="entry name" value="CheY-like_superfamily"/>
</dbReference>
<evidence type="ECO:0000313" key="4">
    <source>
        <dbReference type="EMBL" id="CDK99519.1"/>
    </source>
</evidence>
<dbReference type="SMART" id="SM00448">
    <property type="entry name" value="REC"/>
    <property type="match status" value="1"/>
</dbReference>
<dbReference type="PANTHER" id="PTHR43228">
    <property type="entry name" value="TWO-COMPONENT RESPONSE REGULATOR"/>
    <property type="match status" value="1"/>
</dbReference>
<dbReference type="PROSITE" id="PS50110">
    <property type="entry name" value="RESPONSE_REGULATORY"/>
    <property type="match status" value="1"/>
</dbReference>
<keyword evidence="1" id="KW-0597">Phosphoprotein</keyword>
<dbReference type="AlphaFoldDB" id="V6F239"/>
<dbReference type="SUPFAM" id="SSF52172">
    <property type="entry name" value="CheY-like"/>
    <property type="match status" value="1"/>
</dbReference>
<dbReference type="HOGENOM" id="CLU_000445_69_12_5"/>
<evidence type="ECO:0000313" key="5">
    <source>
        <dbReference type="Proteomes" id="UP000018922"/>
    </source>
</evidence>
<dbReference type="PANTHER" id="PTHR43228:SF1">
    <property type="entry name" value="TWO-COMPONENT RESPONSE REGULATOR ARR22"/>
    <property type="match status" value="1"/>
</dbReference>
<accession>V6F239</accession>
<dbReference type="GO" id="GO:0000160">
    <property type="term" value="P:phosphorelay signal transduction system"/>
    <property type="evidence" value="ECO:0007669"/>
    <property type="project" value="InterPro"/>
</dbReference>
<organism evidence="4 5">
    <name type="scientific">Magnetospirillum gryphiswaldense (strain DSM 6361 / JCM 21280 / NBRC 15271 / MSR-1)</name>
    <dbReference type="NCBI Taxonomy" id="431944"/>
    <lineage>
        <taxon>Bacteria</taxon>
        <taxon>Pseudomonadati</taxon>
        <taxon>Pseudomonadota</taxon>
        <taxon>Alphaproteobacteria</taxon>
        <taxon>Rhodospirillales</taxon>
        <taxon>Rhodospirillaceae</taxon>
        <taxon>Magnetospirillum</taxon>
    </lineage>
</organism>